<sequence length="44" mass="4428">MCPCSLPLSTDSGARPMGTSMAAGSRSPHGGTSTKASLHHSELD</sequence>
<name>A0A0E9P9L3_ANGAN</name>
<protein>
    <submittedName>
        <fullName evidence="2">Uncharacterized protein</fullName>
    </submittedName>
</protein>
<reference evidence="2" key="1">
    <citation type="submission" date="2014-11" db="EMBL/GenBank/DDBJ databases">
        <authorList>
            <person name="Amaro Gonzalez C."/>
        </authorList>
    </citation>
    <scope>NUCLEOTIDE SEQUENCE</scope>
</reference>
<evidence type="ECO:0000313" key="2">
    <source>
        <dbReference type="EMBL" id="JAH00942.1"/>
    </source>
</evidence>
<evidence type="ECO:0000256" key="1">
    <source>
        <dbReference type="SAM" id="MobiDB-lite"/>
    </source>
</evidence>
<reference evidence="2" key="2">
    <citation type="journal article" date="2015" name="Fish Shellfish Immunol.">
        <title>Early steps in the European eel (Anguilla anguilla)-Vibrio vulnificus interaction in the gills: Role of the RtxA13 toxin.</title>
        <authorList>
            <person name="Callol A."/>
            <person name="Pajuelo D."/>
            <person name="Ebbesson L."/>
            <person name="Teles M."/>
            <person name="MacKenzie S."/>
            <person name="Amaro C."/>
        </authorList>
    </citation>
    <scope>NUCLEOTIDE SEQUENCE</scope>
</reference>
<accession>A0A0E9P9L3</accession>
<dbReference type="EMBL" id="GBXM01107635">
    <property type="protein sequence ID" value="JAH00942.1"/>
    <property type="molecule type" value="Transcribed_RNA"/>
</dbReference>
<organism evidence="2">
    <name type="scientific">Anguilla anguilla</name>
    <name type="common">European freshwater eel</name>
    <name type="synonym">Muraena anguilla</name>
    <dbReference type="NCBI Taxonomy" id="7936"/>
    <lineage>
        <taxon>Eukaryota</taxon>
        <taxon>Metazoa</taxon>
        <taxon>Chordata</taxon>
        <taxon>Craniata</taxon>
        <taxon>Vertebrata</taxon>
        <taxon>Euteleostomi</taxon>
        <taxon>Actinopterygii</taxon>
        <taxon>Neopterygii</taxon>
        <taxon>Teleostei</taxon>
        <taxon>Anguilliformes</taxon>
        <taxon>Anguillidae</taxon>
        <taxon>Anguilla</taxon>
    </lineage>
</organism>
<dbReference type="EMBL" id="GBXM01105746">
    <property type="protein sequence ID" value="JAH02831.1"/>
    <property type="molecule type" value="Transcribed_RNA"/>
</dbReference>
<feature type="region of interest" description="Disordered" evidence="1">
    <location>
        <begin position="1"/>
        <end position="44"/>
    </location>
</feature>
<proteinExistence type="predicted"/>
<dbReference type="AlphaFoldDB" id="A0A0E9P9L3"/>